<protein>
    <submittedName>
        <fullName evidence="2">Uncharacterized protein</fullName>
    </submittedName>
</protein>
<keyword evidence="3" id="KW-1185">Reference proteome</keyword>
<sequence length="218" mass="25471">MIKPIVLTNDIEKPKTVKRRKSLKRTKDQIDYEIGINALNRVSMNFDDIDDKIKKKLTKSEEEFRLRKNRSSSKFIIKTENWSSISDNIADMPQYNKNANDKHINNNNNNQLENTMAPKHHHHYKPVPPSRNGLSSLKRRPLPSRSKTDIRNKKETNQHKRPIPGNHKLDNIISNHHKIHLSSKSLNHTINKNIESNNPPKFRPTPPGYPKDPIYYPN</sequence>
<proteinExistence type="predicted"/>
<comment type="caution">
    <text evidence="2">The sequence shown here is derived from an EMBL/GenBank/DDBJ whole genome shotgun (WGS) entry which is preliminary data.</text>
</comment>
<accession>A0ABR2IRX0</accession>
<name>A0ABR2IRX0_9EUKA</name>
<evidence type="ECO:0000256" key="1">
    <source>
        <dbReference type="SAM" id="MobiDB-lite"/>
    </source>
</evidence>
<dbReference type="EMBL" id="JAPFFF010000015">
    <property type="protein sequence ID" value="KAK8867218.1"/>
    <property type="molecule type" value="Genomic_DNA"/>
</dbReference>
<evidence type="ECO:0000313" key="2">
    <source>
        <dbReference type="EMBL" id="KAK8867218.1"/>
    </source>
</evidence>
<feature type="region of interest" description="Disordered" evidence="1">
    <location>
        <begin position="119"/>
        <end position="170"/>
    </location>
</feature>
<feature type="region of interest" description="Disordered" evidence="1">
    <location>
        <begin position="95"/>
        <end position="114"/>
    </location>
</feature>
<gene>
    <name evidence="2" type="ORF">M9Y10_010195</name>
</gene>
<dbReference type="Proteomes" id="UP001470230">
    <property type="component" value="Unassembled WGS sequence"/>
</dbReference>
<feature type="compositionally biased region" description="Low complexity" evidence="1">
    <location>
        <begin position="105"/>
        <end position="114"/>
    </location>
</feature>
<organism evidence="2 3">
    <name type="scientific">Tritrichomonas musculus</name>
    <dbReference type="NCBI Taxonomy" id="1915356"/>
    <lineage>
        <taxon>Eukaryota</taxon>
        <taxon>Metamonada</taxon>
        <taxon>Parabasalia</taxon>
        <taxon>Tritrichomonadida</taxon>
        <taxon>Tritrichomonadidae</taxon>
        <taxon>Tritrichomonas</taxon>
    </lineage>
</organism>
<evidence type="ECO:0000313" key="3">
    <source>
        <dbReference type="Proteomes" id="UP001470230"/>
    </source>
</evidence>
<feature type="region of interest" description="Disordered" evidence="1">
    <location>
        <begin position="194"/>
        <end position="218"/>
    </location>
</feature>
<feature type="compositionally biased region" description="Pro residues" evidence="1">
    <location>
        <begin position="201"/>
        <end position="210"/>
    </location>
</feature>
<feature type="compositionally biased region" description="Basic and acidic residues" evidence="1">
    <location>
        <begin position="146"/>
        <end position="158"/>
    </location>
</feature>
<reference evidence="2 3" key="1">
    <citation type="submission" date="2024-04" db="EMBL/GenBank/DDBJ databases">
        <title>Tritrichomonas musculus Genome.</title>
        <authorList>
            <person name="Alves-Ferreira E."/>
            <person name="Grigg M."/>
            <person name="Lorenzi H."/>
            <person name="Galac M."/>
        </authorList>
    </citation>
    <scope>NUCLEOTIDE SEQUENCE [LARGE SCALE GENOMIC DNA]</scope>
    <source>
        <strain evidence="2 3">EAF2021</strain>
    </source>
</reference>